<sequence length="70" mass="7937">SEVIDDYDTNMALITKNGLTYNLMKTITGWELIYEDDTSALFASQDWEQIDILRNHAADFVAPPPNSVFP</sequence>
<feature type="non-terminal residue" evidence="1">
    <location>
        <position position="1"/>
    </location>
</feature>
<name>X1J0X9_9ZZZZ</name>
<gene>
    <name evidence="1" type="ORF">S03H2_61976</name>
</gene>
<dbReference type="AlphaFoldDB" id="X1J0X9"/>
<protein>
    <submittedName>
        <fullName evidence="1">Uncharacterized protein</fullName>
    </submittedName>
</protein>
<reference evidence="1" key="1">
    <citation type="journal article" date="2014" name="Front. Microbiol.">
        <title>High frequency of phylogenetically diverse reductive dehalogenase-homologous genes in deep subseafloor sedimentary metagenomes.</title>
        <authorList>
            <person name="Kawai M."/>
            <person name="Futagami T."/>
            <person name="Toyoda A."/>
            <person name="Takaki Y."/>
            <person name="Nishi S."/>
            <person name="Hori S."/>
            <person name="Arai W."/>
            <person name="Tsubouchi T."/>
            <person name="Morono Y."/>
            <person name="Uchiyama I."/>
            <person name="Ito T."/>
            <person name="Fujiyama A."/>
            <person name="Inagaki F."/>
            <person name="Takami H."/>
        </authorList>
    </citation>
    <scope>NUCLEOTIDE SEQUENCE</scope>
    <source>
        <strain evidence="1">Expedition CK06-06</strain>
    </source>
</reference>
<dbReference type="EMBL" id="BARU01040049">
    <property type="protein sequence ID" value="GAH87627.1"/>
    <property type="molecule type" value="Genomic_DNA"/>
</dbReference>
<evidence type="ECO:0000313" key="1">
    <source>
        <dbReference type="EMBL" id="GAH87627.1"/>
    </source>
</evidence>
<accession>X1J0X9</accession>
<proteinExistence type="predicted"/>
<organism evidence="1">
    <name type="scientific">marine sediment metagenome</name>
    <dbReference type="NCBI Taxonomy" id="412755"/>
    <lineage>
        <taxon>unclassified sequences</taxon>
        <taxon>metagenomes</taxon>
        <taxon>ecological metagenomes</taxon>
    </lineage>
</organism>
<comment type="caution">
    <text evidence="1">The sequence shown here is derived from an EMBL/GenBank/DDBJ whole genome shotgun (WGS) entry which is preliminary data.</text>
</comment>